<feature type="signal peptide" evidence="4">
    <location>
        <begin position="1"/>
        <end position="20"/>
    </location>
</feature>
<feature type="domain" description="Outer membrane protein beta-barrel" evidence="6">
    <location>
        <begin position="378"/>
        <end position="787"/>
    </location>
</feature>
<organism evidence="7 8">
    <name type="scientific">Fibrivirga algicola</name>
    <dbReference type="NCBI Taxonomy" id="2950420"/>
    <lineage>
        <taxon>Bacteria</taxon>
        <taxon>Pseudomonadati</taxon>
        <taxon>Bacteroidota</taxon>
        <taxon>Cytophagia</taxon>
        <taxon>Cytophagales</taxon>
        <taxon>Spirosomataceae</taxon>
        <taxon>Fibrivirga</taxon>
    </lineage>
</organism>
<dbReference type="RefSeq" id="WP_166691944.1">
    <property type="nucleotide sequence ID" value="NZ_WAEL01000003.1"/>
</dbReference>
<gene>
    <name evidence="7" type="ORF">F7231_11145</name>
</gene>
<dbReference type="Gene3D" id="2.60.40.1120">
    <property type="entry name" value="Carboxypeptidase-like, regulatory domain"/>
    <property type="match status" value="1"/>
</dbReference>
<dbReference type="InterPro" id="IPR008969">
    <property type="entry name" value="CarboxyPept-like_regulatory"/>
</dbReference>
<sequence>MKTTILAVLLLVSFSFPSVGQSDGTIRGQVRDASGQPVLFATIALLNARDSSLVKATATDQTGAFVVTNLSYGSYRVGVSAVGFEAQAGAKVSLPDAQPIVLEPVTLRESMKKLAAVTVTARKPLVEVLPDKLVFNVGSSLNAVGSTAFELLQKSPGVVVDRSDNILLQGSTGVRVYINGKPSPLGAAELAAYLRSLPATDIEAIEVITQPSARYDAAGGAGILNIRLKKDSRFGTNASLTLGLAMGRYYPKGTGSLTVNHRQGKLNAFGTYSNRLARDWSFINLYREQLGTVYDQRSESRSRTSSHNVHTGADLFLTSFSTLGILLDANLTDRQSATLGRTPIGPAGQPAVRLLTADNSSLSGRQNLNTNLNYRFADTTGHLLNIDADYGRYQTSSDQYQPNRYTSLPAGAATPGTLLSERNYRMQTGTNIRLGTFKADYEQRVGGGKLSAGMKYSDVQTDNAFRFFNVNDGVDQPDAARTNQFAYTERISAGYVSYDRRQGKWQYQAGVRLEETRSLGTLTSAVQQADAQVSRQYLNAFPSAGLTYAFNATNSLGLTYSRRIDRPTYANLNPFESKTDELTYQKGNAFLKPQYTDNMQLAYTRNYTLNVSLGYSRTIDYFTEITDTTETNRNYITTRNLGERTALTLAVSYPFQVAKWWNVYANVSAYRSATRANLGPGRDINLVANVVSIYAQQTFTLPGKFTAELSGFYNSPSIWGGTFINRRFWGVDAGVQRKVLADRATLKLTISDVFQSMQWRGISQFGGLYMDASGGWESRQLRLNLSWNLGSRTVKSARSRQTGAEAEADRVR</sequence>
<dbReference type="Proteomes" id="UP000606008">
    <property type="component" value="Unassembled WGS sequence"/>
</dbReference>
<keyword evidence="4" id="KW-0732">Signal</keyword>
<feature type="chain" id="PRO_5047386226" evidence="4">
    <location>
        <begin position="21"/>
        <end position="812"/>
    </location>
</feature>
<dbReference type="InterPro" id="IPR037066">
    <property type="entry name" value="Plug_dom_sf"/>
</dbReference>
<dbReference type="InterPro" id="IPR036942">
    <property type="entry name" value="Beta-barrel_TonB_sf"/>
</dbReference>
<feature type="domain" description="TonB-dependent receptor plug" evidence="5">
    <location>
        <begin position="148"/>
        <end position="222"/>
    </location>
</feature>
<keyword evidence="8" id="KW-1185">Reference proteome</keyword>
<dbReference type="InterPro" id="IPR041700">
    <property type="entry name" value="OMP_b-brl_3"/>
</dbReference>
<name>A0ABX0QIF5_9BACT</name>
<dbReference type="SUPFAM" id="SSF49464">
    <property type="entry name" value="Carboxypeptidase regulatory domain-like"/>
    <property type="match status" value="1"/>
</dbReference>
<evidence type="ECO:0000259" key="5">
    <source>
        <dbReference type="Pfam" id="PF07715"/>
    </source>
</evidence>
<dbReference type="Gene3D" id="2.170.130.10">
    <property type="entry name" value="TonB-dependent receptor, plug domain"/>
    <property type="match status" value="1"/>
</dbReference>
<protein>
    <submittedName>
        <fullName evidence="7">TonB-dependent receptor</fullName>
    </submittedName>
</protein>
<dbReference type="Pfam" id="PF13620">
    <property type="entry name" value="CarboxypepD_reg"/>
    <property type="match status" value="1"/>
</dbReference>
<evidence type="ECO:0000256" key="3">
    <source>
        <dbReference type="ARBA" id="ARBA00023237"/>
    </source>
</evidence>
<dbReference type="SUPFAM" id="SSF56935">
    <property type="entry name" value="Porins"/>
    <property type="match status" value="1"/>
</dbReference>
<dbReference type="InterPro" id="IPR012910">
    <property type="entry name" value="Plug_dom"/>
</dbReference>
<dbReference type="Pfam" id="PF07715">
    <property type="entry name" value="Plug"/>
    <property type="match status" value="1"/>
</dbReference>
<comment type="caution">
    <text evidence="7">The sequence shown here is derived from an EMBL/GenBank/DDBJ whole genome shotgun (WGS) entry which is preliminary data.</text>
</comment>
<dbReference type="EMBL" id="WAEL01000003">
    <property type="protein sequence ID" value="NID10727.1"/>
    <property type="molecule type" value="Genomic_DNA"/>
</dbReference>
<evidence type="ECO:0000256" key="1">
    <source>
        <dbReference type="ARBA" id="ARBA00004442"/>
    </source>
</evidence>
<dbReference type="Pfam" id="PF14905">
    <property type="entry name" value="OMP_b-brl_3"/>
    <property type="match status" value="1"/>
</dbReference>
<dbReference type="PANTHER" id="PTHR40980:SF4">
    <property type="entry name" value="TONB-DEPENDENT RECEPTOR-LIKE BETA-BARREL DOMAIN-CONTAINING PROTEIN"/>
    <property type="match status" value="1"/>
</dbReference>
<evidence type="ECO:0000256" key="2">
    <source>
        <dbReference type="ARBA" id="ARBA00023136"/>
    </source>
</evidence>
<evidence type="ECO:0000313" key="7">
    <source>
        <dbReference type="EMBL" id="NID10727.1"/>
    </source>
</evidence>
<proteinExistence type="predicted"/>
<reference evidence="7" key="1">
    <citation type="submission" date="2024-05" db="EMBL/GenBank/DDBJ databases">
        <authorList>
            <person name="Jung D.-H."/>
        </authorList>
    </citation>
    <scope>NUCLEOTIDE SEQUENCE</scope>
    <source>
        <strain evidence="7">JA-25</strain>
    </source>
</reference>
<keyword evidence="3" id="KW-0998">Cell outer membrane</keyword>
<comment type="subcellular location">
    <subcellularLocation>
        <location evidence="1">Cell outer membrane</location>
    </subcellularLocation>
</comment>
<keyword evidence="7" id="KW-0675">Receptor</keyword>
<accession>A0ABX0QIF5</accession>
<keyword evidence="2" id="KW-0472">Membrane</keyword>
<evidence type="ECO:0000313" key="8">
    <source>
        <dbReference type="Proteomes" id="UP000606008"/>
    </source>
</evidence>
<dbReference type="PANTHER" id="PTHR40980">
    <property type="entry name" value="PLUG DOMAIN-CONTAINING PROTEIN"/>
    <property type="match status" value="1"/>
</dbReference>
<dbReference type="Gene3D" id="2.40.170.20">
    <property type="entry name" value="TonB-dependent receptor, beta-barrel domain"/>
    <property type="match status" value="1"/>
</dbReference>
<evidence type="ECO:0000259" key="6">
    <source>
        <dbReference type="Pfam" id="PF14905"/>
    </source>
</evidence>
<evidence type="ECO:0000256" key="4">
    <source>
        <dbReference type="SAM" id="SignalP"/>
    </source>
</evidence>